<evidence type="ECO:0000259" key="2">
    <source>
        <dbReference type="Pfam" id="PF10651"/>
    </source>
</evidence>
<accession>A0A2N5W9N8</accession>
<dbReference type="Gene3D" id="2.60.40.3350">
    <property type="match status" value="1"/>
</dbReference>
<feature type="domain" description="Calcineurin-like phosphoesterase" evidence="1">
    <location>
        <begin position="273"/>
        <end position="462"/>
    </location>
</feature>
<dbReference type="Gene3D" id="3.60.21.10">
    <property type="match status" value="1"/>
</dbReference>
<protein>
    <recommendedName>
        <fullName evidence="5">Calcineurin-like phosphoesterase domain-containing protein</fullName>
    </recommendedName>
</protein>
<dbReference type="Pfam" id="PF10651">
    <property type="entry name" value="BppU_N"/>
    <property type="match status" value="1"/>
</dbReference>
<dbReference type="InterPro" id="IPR029052">
    <property type="entry name" value="Metallo-depent_PP-like"/>
</dbReference>
<proteinExistence type="predicted"/>
<organism evidence="3 4">
    <name type="scientific">Lactococcus lactis subsp. lactis</name>
    <name type="common">Streptococcus lactis</name>
    <dbReference type="NCBI Taxonomy" id="1360"/>
    <lineage>
        <taxon>Bacteria</taxon>
        <taxon>Bacillati</taxon>
        <taxon>Bacillota</taxon>
        <taxon>Bacilli</taxon>
        <taxon>Lactobacillales</taxon>
        <taxon>Streptococcaceae</taxon>
        <taxon>Lactococcus</taxon>
    </lineage>
</organism>
<dbReference type="EMBL" id="PKRZ01000002">
    <property type="protein sequence ID" value="PLW58955.1"/>
    <property type="molecule type" value="Genomic_DNA"/>
</dbReference>
<name>A0A2N5W9N8_LACLL</name>
<dbReference type="SUPFAM" id="SSF56300">
    <property type="entry name" value="Metallo-dependent phosphatases"/>
    <property type="match status" value="1"/>
</dbReference>
<dbReference type="AlphaFoldDB" id="A0A2N5W9N8"/>
<comment type="caution">
    <text evidence="3">The sequence shown here is derived from an EMBL/GenBank/DDBJ whole genome shotgun (WGS) entry which is preliminary data.</text>
</comment>
<dbReference type="GO" id="GO:0016787">
    <property type="term" value="F:hydrolase activity"/>
    <property type="evidence" value="ECO:0007669"/>
    <property type="project" value="InterPro"/>
</dbReference>
<gene>
    <name evidence="3" type="ORF">CYU10_002344</name>
</gene>
<dbReference type="RefSeq" id="WP_095586992.1">
    <property type="nucleotide sequence ID" value="NZ_PKRZ01000002.1"/>
</dbReference>
<evidence type="ECO:0008006" key="5">
    <source>
        <dbReference type="Google" id="ProtNLM"/>
    </source>
</evidence>
<dbReference type="InterPro" id="IPR018913">
    <property type="entry name" value="BppU_N"/>
</dbReference>
<feature type="domain" description="BppU N-terminal" evidence="2">
    <location>
        <begin position="3"/>
        <end position="147"/>
    </location>
</feature>
<reference evidence="4" key="1">
    <citation type="submission" date="2016-08" db="EMBL/GenBank/DDBJ databases">
        <title>Comparative genomics of Lactococcus lactis strain WFLU12 isolated from the gastrointestinal tract of wild olive flounder (Paralichythys olivaceus).</title>
        <authorList>
            <person name="Nguyen T.L."/>
            <person name="Kim D.-H."/>
        </authorList>
    </citation>
    <scope>NUCLEOTIDE SEQUENCE [LARGE SCALE GENOMIC DNA]</scope>
    <source>
        <strain evidence="4">WFLU12</strain>
    </source>
</reference>
<dbReference type="InterPro" id="IPR004843">
    <property type="entry name" value="Calcineurin-like_PHP"/>
</dbReference>
<sequence>MTEHFITLSTTEPNNNIGIVKLRHADVNSQAIVAQIVENGQSKNFEGLQPFFCLMAQEITGQGITEEPVRTFNPTKGTLEYTVSDNALQMVGRNEAYFSFRKQSRGRWIEQFSTRSFHYIVEKAVYSQLFKDSNYWWTFKELYREFQTSITDGTKTWEDFVSSSKEMLESINPDGNIIQLIDALTGDDGTVYPSLKERLDNENNRYSLEESFEFGGGVRKIFSEALEDFKDSLDQSKFNLAVNTDSHAEDNQALQQYPASYLSFSHLANIRTLHEVVDAIHINGDTVHGDALNIEEVRHQNETAVSLFKDYPLQCDVFFTMGNHDDGSGRKKNNLLGNNLTPNDVLSESDFKSIYRTERLNGEVRDGDSIYYYKDYPDKKIRVISLNSSEVSEQIIDENGLIKYPRFTNHSYSEKQLDWLANVALMGVSEDYHTLILQHTPLCFGWALEGSNYFNHDMVRDIILAFMEGKKYVGQSTSGIPEFDAAVGADFSEQGSRIFVGLFSGHLHNEANYNSELGFNNITLLNSIPDKDDRLVDTLQEEAFNVLEIDKAERKVNIKGFGAASSRSYIY</sequence>
<evidence type="ECO:0000313" key="3">
    <source>
        <dbReference type="EMBL" id="PLW58955.1"/>
    </source>
</evidence>
<dbReference type="Pfam" id="PF00149">
    <property type="entry name" value="Metallophos"/>
    <property type="match status" value="1"/>
</dbReference>
<evidence type="ECO:0000259" key="1">
    <source>
        <dbReference type="Pfam" id="PF00149"/>
    </source>
</evidence>
<evidence type="ECO:0000313" key="4">
    <source>
        <dbReference type="Proteomes" id="UP000234865"/>
    </source>
</evidence>
<dbReference type="Gene3D" id="6.10.250.1350">
    <property type="match status" value="1"/>
</dbReference>
<dbReference type="Proteomes" id="UP000234865">
    <property type="component" value="Unassembled WGS sequence"/>
</dbReference>